<dbReference type="GO" id="GO:0032259">
    <property type="term" value="P:methylation"/>
    <property type="evidence" value="ECO:0007669"/>
    <property type="project" value="UniProtKB-KW"/>
</dbReference>
<dbReference type="GO" id="GO:0008168">
    <property type="term" value="F:methyltransferase activity"/>
    <property type="evidence" value="ECO:0007669"/>
    <property type="project" value="UniProtKB-KW"/>
</dbReference>
<accession>A0ABT0J899</accession>
<name>A0ABT0J899_9MICO</name>
<comment type="caution">
    <text evidence="2">The sequence shown here is derived from an EMBL/GenBank/DDBJ whole genome shotgun (WGS) entry which is preliminary data.</text>
</comment>
<keyword evidence="3" id="KW-1185">Reference proteome</keyword>
<dbReference type="SUPFAM" id="SSF53335">
    <property type="entry name" value="S-adenosyl-L-methionine-dependent methyltransferases"/>
    <property type="match status" value="1"/>
</dbReference>
<proteinExistence type="predicted"/>
<dbReference type="Gene3D" id="3.40.50.150">
    <property type="entry name" value="Vaccinia Virus protein VP39"/>
    <property type="match status" value="1"/>
</dbReference>
<dbReference type="EMBL" id="JALQCY010000006">
    <property type="protein sequence ID" value="MCK9795678.1"/>
    <property type="molecule type" value="Genomic_DNA"/>
</dbReference>
<keyword evidence="2" id="KW-0489">Methyltransferase</keyword>
<dbReference type="Proteomes" id="UP001651050">
    <property type="component" value="Unassembled WGS sequence"/>
</dbReference>
<dbReference type="PANTHER" id="PTHR43591">
    <property type="entry name" value="METHYLTRANSFERASE"/>
    <property type="match status" value="1"/>
</dbReference>
<gene>
    <name evidence="2" type="ORF">M1843_18175</name>
</gene>
<protein>
    <submittedName>
        <fullName evidence="2">Methyltransferase domain-containing protein</fullName>
    </submittedName>
</protein>
<evidence type="ECO:0000259" key="1">
    <source>
        <dbReference type="Pfam" id="PF08241"/>
    </source>
</evidence>
<evidence type="ECO:0000313" key="3">
    <source>
        <dbReference type="Proteomes" id="UP001651050"/>
    </source>
</evidence>
<reference evidence="2 3" key="1">
    <citation type="submission" date="2022-02" db="EMBL/GenBank/DDBJ databases">
        <title>The car tank lid bacteriome: a reservoir of bacteria with potential in bioremediation of fuel.</title>
        <authorList>
            <person name="Vidal-Verdu A."/>
            <person name="Gomez-Martinez D."/>
            <person name="Latorre-Perez A."/>
            <person name="Pereto J."/>
            <person name="Porcar M."/>
        </authorList>
    </citation>
    <scope>NUCLEOTIDE SEQUENCE [LARGE SCALE GENOMIC DNA]</scope>
    <source>
        <strain evidence="2 3">4D.3</strain>
    </source>
</reference>
<dbReference type="CDD" id="cd02440">
    <property type="entry name" value="AdoMet_MTases"/>
    <property type="match status" value="1"/>
</dbReference>
<organism evidence="2 3">
    <name type="scientific">Isoptericola peretonis</name>
    <dbReference type="NCBI Taxonomy" id="2918523"/>
    <lineage>
        <taxon>Bacteria</taxon>
        <taxon>Bacillati</taxon>
        <taxon>Actinomycetota</taxon>
        <taxon>Actinomycetes</taxon>
        <taxon>Micrococcales</taxon>
        <taxon>Promicromonosporaceae</taxon>
        <taxon>Isoptericola</taxon>
    </lineage>
</organism>
<dbReference type="PANTHER" id="PTHR43591:SF24">
    <property type="entry name" value="2-METHOXY-6-POLYPRENYL-1,4-BENZOQUINOL METHYLASE, MITOCHONDRIAL"/>
    <property type="match status" value="1"/>
</dbReference>
<feature type="domain" description="Methyltransferase type 11" evidence="1">
    <location>
        <begin position="58"/>
        <end position="151"/>
    </location>
</feature>
<dbReference type="InterPro" id="IPR029063">
    <property type="entry name" value="SAM-dependent_MTases_sf"/>
</dbReference>
<dbReference type="RefSeq" id="WP_416345529.1">
    <property type="nucleotide sequence ID" value="NZ_JALQCY010000006.1"/>
</dbReference>
<dbReference type="Pfam" id="PF08241">
    <property type="entry name" value="Methyltransf_11"/>
    <property type="match status" value="1"/>
</dbReference>
<dbReference type="InterPro" id="IPR013216">
    <property type="entry name" value="Methyltransf_11"/>
</dbReference>
<keyword evidence="2" id="KW-0808">Transferase</keyword>
<sequence>MSLTETRTVPAELLESIRTKHRAVWASGDYPAVADQVIPSLGAVLVEACDVGPGDRVLDVGAGSGNASIPAALAGADVVASDLSPELLEAGRRRATDQGAVLRWETADAHALPFDDGAFDVVMSCVGVMFAPFHQLAAAELVRVTRPGGTVGNVAWTPGGFIGEMFATLKPYAPPPPPGALPPPLWGTEEHVRALFGDRVTEVRAEVRGLVVDRFADGAAFRDFFKATYGPTIATYRHLGDDAARAAELDEALAALGDRHLRDDGTMVWEYLMVRATRA</sequence>
<evidence type="ECO:0000313" key="2">
    <source>
        <dbReference type="EMBL" id="MCK9795678.1"/>
    </source>
</evidence>